<feature type="region of interest" description="Disordered" evidence="1">
    <location>
        <begin position="919"/>
        <end position="957"/>
    </location>
</feature>
<organism evidence="3 4">
    <name type="scientific">Clytia hemisphaerica</name>
    <dbReference type="NCBI Taxonomy" id="252671"/>
    <lineage>
        <taxon>Eukaryota</taxon>
        <taxon>Metazoa</taxon>
        <taxon>Cnidaria</taxon>
        <taxon>Hydrozoa</taxon>
        <taxon>Hydroidolina</taxon>
        <taxon>Leptothecata</taxon>
        <taxon>Obeliida</taxon>
        <taxon>Clytiidae</taxon>
        <taxon>Clytia</taxon>
    </lineage>
</organism>
<feature type="region of interest" description="Disordered" evidence="1">
    <location>
        <begin position="978"/>
        <end position="1052"/>
    </location>
</feature>
<feature type="region of interest" description="Disordered" evidence="1">
    <location>
        <begin position="639"/>
        <end position="707"/>
    </location>
</feature>
<feature type="chain" id="PRO_5029467441" description="Histidine-rich glycoprotein-like" evidence="2">
    <location>
        <begin position="18"/>
        <end position="1394"/>
    </location>
</feature>
<feature type="compositionally biased region" description="Polar residues" evidence="1">
    <location>
        <begin position="673"/>
        <end position="691"/>
    </location>
</feature>
<feature type="compositionally biased region" description="Basic and acidic residues" evidence="1">
    <location>
        <begin position="1275"/>
        <end position="1314"/>
    </location>
</feature>
<feature type="region of interest" description="Disordered" evidence="1">
    <location>
        <begin position="1073"/>
        <end position="1125"/>
    </location>
</feature>
<feature type="compositionally biased region" description="Basic and acidic residues" evidence="1">
    <location>
        <begin position="982"/>
        <end position="1007"/>
    </location>
</feature>
<feature type="region of interest" description="Disordered" evidence="1">
    <location>
        <begin position="1209"/>
        <end position="1314"/>
    </location>
</feature>
<dbReference type="Proteomes" id="UP000594262">
    <property type="component" value="Unplaced"/>
</dbReference>
<feature type="compositionally biased region" description="Basic and acidic residues" evidence="1">
    <location>
        <begin position="1144"/>
        <end position="1159"/>
    </location>
</feature>
<sequence>MKLTGILLSLLLLTVGSFRCKEKRRPHITNNASVKGNVKASDHSKRQIIHGQTHPKKKLFNEEETFLRGFLNDVKELSSSGEQDKNIFELSRTLHSDTFYKALDEKKIKVSYHPTKERETKKRKIKHPAPLLKHPTKVVAAQTKSTSAKPVSKIIASTTSNKQTNSTQYSHKISRKQAIEKELHFLEYLNHKSPEAKDINHNKRENITVHNSVQSSAKLDGVKLGKRFDIATKDFKRENITIHNSVKSTAKLDGVSLGKRQHILKLKVQDPVFSKRENISIHNAVKSSAKLDTVPLYASRSHKRLLKDVSAQNKDDKRQSKSIVDLLPQKAVILLNKHSLQHETPIVDGNFKRENISVHNSVQSSAKLDGVKLGKRGNIKTQTVNVLNQRAKALQILTERENITVHNSGKSTAKLDGVSLGKRQIAKSFTKRENGTVHDPVKITGNMDGLSIGKSKRQKLTKAEKSLSQIKNQIKSRSVSVNQRRDKSPSFSAVSKKTVSEADNTNVSIKKSTTTSNAMPELNSKITSGQKQPNLQAEMEMFNQITETPFDQMELSENMGSVVTQAKMPELKTKKKKGTVVNENTTKKLKNEMKTPTLKSFIGPIGVTSRMVGSMKKTNHNNITQAHPYQRHTITPARVPTVTRSGNRNTSMADSSTISRKSVLVSGQRRKNTVVSSSQEAEQSLNTGSSRSRQKRQIKLQGQNTRQITTDIASQDKNFFSFLNHDSRDEINDRIQQHQKTNGANHQPEYISSFKDNFAAEKNVLPVRSNSTGGFDDEDENEGTHYFDPGTPLPQANSEEEDQPAEGRSTSKPTRHGDGGHGDWWKDYFPHHGTWDDPNHVYGDAQMVHHVPWNAMFPRHSYLPHEDLLNHQQHSYMGNQFHHSYERHNPKQNPGFLGASPASAEVNFYDGSLVEGAPRKTHRHGHPYGHNTPYLAGDGMESDHEGANEDEGDGREDVVESVHGDLCVEKRDGICSYSGTRRTQENNHDVEHHEHHDHTHEHVDHHHDHAHHHHHHHDDHETDHHDDEGDGDVEYHDDGEGEQSYYGDHGNGGGYGGHHDGCHDHHDDCHHEDVHHHHDHHHHHHEHVHHDHEHHHHHHHHDHHDHHHDHHHHDDHGHYGGYGVHHRSTTESMVEFQRNPLDPHSVDISDHHDHDEHHHEALISPIPQAVEQIAVDPSNHVHYLSRDDLHDLHYDNGLLQHHDIERFHDDDHHHDDHETEHHYHDDDHEDHHGDEHHYHDDHHDDHHGDEHHNSHHEDHHDDHHDQGYVPHHNPHQYEHHELDHPAHDHYHQTTDHGSFHGSHHGNDDHHDNDLYYEHEHTFPTPLHQSYHTPLFAPPQRELPMFQVRYPHHDDEYHDHHHRRTNIQDHNNNFQPFIKRIINSLNIEIVDIKKK</sequence>
<keyword evidence="2" id="KW-0732">Signal</keyword>
<keyword evidence="4" id="KW-1185">Reference proteome</keyword>
<feature type="compositionally biased region" description="Basic and acidic residues" evidence="1">
    <location>
        <begin position="1209"/>
        <end position="1266"/>
    </location>
</feature>
<protein>
    <recommendedName>
        <fullName evidence="5">Histidine-rich glycoprotein-like</fullName>
    </recommendedName>
</protein>
<feature type="region of interest" description="Disordered" evidence="1">
    <location>
        <begin position="767"/>
        <end position="819"/>
    </location>
</feature>
<dbReference type="GeneID" id="136805707"/>
<dbReference type="EnsemblMetazoa" id="CLYHEMT010530.2">
    <property type="protein sequence ID" value="CLYHEMP010530.2"/>
    <property type="gene ID" value="CLYHEMG010530"/>
</dbReference>
<feature type="compositionally biased region" description="Basic residues" evidence="1">
    <location>
        <begin position="1077"/>
        <end position="1111"/>
    </location>
</feature>
<feature type="compositionally biased region" description="Basic and acidic residues" evidence="1">
    <location>
        <begin position="1018"/>
        <end position="1038"/>
    </location>
</feature>
<feature type="compositionally biased region" description="Basic residues" evidence="1">
    <location>
        <begin position="1008"/>
        <end position="1017"/>
    </location>
</feature>
<name>A0A7M5UH25_9CNID</name>
<evidence type="ECO:0000313" key="3">
    <source>
        <dbReference type="EnsemblMetazoa" id="CLYHEMP010530.2"/>
    </source>
</evidence>
<dbReference type="RefSeq" id="XP_066918348.1">
    <property type="nucleotide sequence ID" value="XM_067062247.1"/>
</dbReference>
<feature type="region of interest" description="Disordered" evidence="1">
    <location>
        <begin position="1140"/>
        <end position="1159"/>
    </location>
</feature>
<accession>A0A7M5UH25</accession>
<proteinExistence type="predicted"/>
<evidence type="ECO:0000256" key="1">
    <source>
        <dbReference type="SAM" id="MobiDB-lite"/>
    </source>
</evidence>
<evidence type="ECO:0008006" key="5">
    <source>
        <dbReference type="Google" id="ProtNLM"/>
    </source>
</evidence>
<feature type="signal peptide" evidence="2">
    <location>
        <begin position="1"/>
        <end position="17"/>
    </location>
</feature>
<reference evidence="3" key="1">
    <citation type="submission" date="2021-01" db="UniProtKB">
        <authorList>
            <consortium name="EnsemblMetazoa"/>
        </authorList>
    </citation>
    <scope>IDENTIFICATION</scope>
</reference>
<feature type="compositionally biased region" description="Polar residues" evidence="1">
    <location>
        <begin position="642"/>
        <end position="660"/>
    </location>
</feature>
<feature type="region of interest" description="Disordered" evidence="1">
    <location>
        <begin position="471"/>
        <end position="497"/>
    </location>
</feature>
<dbReference type="OrthoDB" id="10691259at2759"/>
<evidence type="ECO:0000256" key="2">
    <source>
        <dbReference type="SAM" id="SignalP"/>
    </source>
</evidence>
<evidence type="ECO:0000313" key="4">
    <source>
        <dbReference type="Proteomes" id="UP000594262"/>
    </source>
</evidence>
<feature type="compositionally biased region" description="Polar residues" evidence="1">
    <location>
        <begin position="471"/>
        <end position="482"/>
    </location>
</feature>